<proteinExistence type="predicted"/>
<evidence type="ECO:0000313" key="4">
    <source>
        <dbReference type="Proteomes" id="UP000265619"/>
    </source>
</evidence>
<dbReference type="AlphaFoldDB" id="A0A9X8D2P5"/>
<feature type="region of interest" description="Disordered" evidence="1">
    <location>
        <begin position="178"/>
        <end position="198"/>
    </location>
</feature>
<organism evidence="3 4">
    <name type="scientific">Acidovorax cavernicola</name>
    <dbReference type="NCBI Taxonomy" id="1675792"/>
    <lineage>
        <taxon>Bacteria</taxon>
        <taxon>Pseudomonadati</taxon>
        <taxon>Pseudomonadota</taxon>
        <taxon>Betaproteobacteria</taxon>
        <taxon>Burkholderiales</taxon>
        <taxon>Comamonadaceae</taxon>
        <taxon>Acidovorax</taxon>
    </lineage>
</organism>
<protein>
    <submittedName>
        <fullName evidence="3">DUF2796 domain-containing protein</fullName>
    </submittedName>
</protein>
<dbReference type="EMBL" id="QXMN01000026">
    <property type="protein sequence ID" value="RIX77242.1"/>
    <property type="molecule type" value="Genomic_DNA"/>
</dbReference>
<dbReference type="InterPro" id="IPR021253">
    <property type="entry name" value="ZrgA-like"/>
</dbReference>
<feature type="chain" id="PRO_5040983274" evidence="2">
    <location>
        <begin position="36"/>
        <end position="198"/>
    </location>
</feature>
<dbReference type="Proteomes" id="UP000265619">
    <property type="component" value="Unassembled WGS sequence"/>
</dbReference>
<gene>
    <name evidence="3" type="ORF">D3H34_19640</name>
</gene>
<feature type="signal peptide" evidence="2">
    <location>
        <begin position="1"/>
        <end position="35"/>
    </location>
</feature>
<keyword evidence="4" id="KW-1185">Reference proteome</keyword>
<keyword evidence="2" id="KW-0732">Signal</keyword>
<accession>A0A9X8D2P5</accession>
<sequence length="198" mass="20980">MHTLHTLPTRFRRMSSGFALTAAALFAATLLPVQAQQQHAHVHGQLKLDVAIDGPTVVIAMESPLDNIVGFERAPKTDAEKKTVEAAIAQLRAADKLFAIDPAANCKLGPVDLRSGALGLGNPDPAESSGHADLDASFSFNCTQAAAAKFIDVNLFSAFKGARQIDVQIASAQGQFKRQLKRPTGAQAAQPSRLMLGK</sequence>
<comment type="caution">
    <text evidence="3">The sequence shown here is derived from an EMBL/GenBank/DDBJ whole genome shotgun (WGS) entry which is preliminary data.</text>
</comment>
<dbReference type="Pfam" id="PF10986">
    <property type="entry name" value="ZrgA"/>
    <property type="match status" value="1"/>
</dbReference>
<reference evidence="3 4" key="1">
    <citation type="submission" date="2018-09" db="EMBL/GenBank/DDBJ databases">
        <title>Acidovorax cavernicola nov. sp. isolated from Gruta de las Maravillas (Aracena, Spain).</title>
        <authorList>
            <person name="Jurado V."/>
            <person name="Gutierrez-Patricio S."/>
            <person name="Gonzalez-Pimentel J.L."/>
            <person name="Miller A.Z."/>
            <person name="Laiz L."/>
            <person name="Saiz-Jimenez C."/>
        </authorList>
    </citation>
    <scope>NUCLEOTIDE SEQUENCE [LARGE SCALE GENOMIC DNA]</scope>
    <source>
        <strain evidence="3 4">1011MAR4D40.2</strain>
    </source>
</reference>
<name>A0A9X8D2P5_9BURK</name>
<evidence type="ECO:0000256" key="1">
    <source>
        <dbReference type="SAM" id="MobiDB-lite"/>
    </source>
</evidence>
<dbReference type="OrthoDB" id="7346546at2"/>
<evidence type="ECO:0000313" key="3">
    <source>
        <dbReference type="EMBL" id="RIX77242.1"/>
    </source>
</evidence>
<evidence type="ECO:0000256" key="2">
    <source>
        <dbReference type="SAM" id="SignalP"/>
    </source>
</evidence>